<sequence>MKDPNDSRLDIWRANLVALTREVGAATRLARMMTFSATYRKLMLSGQRDFSEEFARGVEAVTGLPAGWMDVPHEAREVPQAARAAIDNETPLARFRGTAHPVRKKTVLRPPEPIFGQPAARRTEDEGADVEAHRRLVHFRKVRDLAMQDVRRLERHLGRPPVELAALRAKVDDVIAAGDLDGPDRADLVGRLEQIDKHRQMLQRHVEKLQQLLGRLGESD</sequence>
<dbReference type="AlphaFoldDB" id="A0A1I3UCJ3"/>
<proteinExistence type="predicted"/>
<accession>A0A1I3UCJ3</accession>
<dbReference type="RefSeq" id="WP_091018979.1">
    <property type="nucleotide sequence ID" value="NZ_CP041745.1"/>
</dbReference>
<evidence type="ECO:0000313" key="1">
    <source>
        <dbReference type="EMBL" id="SFJ81224.1"/>
    </source>
</evidence>
<dbReference type="OrthoDB" id="9127120at2"/>
<dbReference type="EMBL" id="FOQU01000011">
    <property type="protein sequence ID" value="SFJ81224.1"/>
    <property type="molecule type" value="Genomic_DNA"/>
</dbReference>
<gene>
    <name evidence="1" type="ORF">SAMN05192543_111136</name>
</gene>
<organism evidence="1 2">
    <name type="scientific">Paraburkholderia megapolitana</name>
    <dbReference type="NCBI Taxonomy" id="420953"/>
    <lineage>
        <taxon>Bacteria</taxon>
        <taxon>Pseudomonadati</taxon>
        <taxon>Pseudomonadota</taxon>
        <taxon>Betaproteobacteria</taxon>
        <taxon>Burkholderiales</taxon>
        <taxon>Burkholderiaceae</taxon>
        <taxon>Paraburkholderia</taxon>
    </lineage>
</organism>
<dbReference type="Proteomes" id="UP000199548">
    <property type="component" value="Unassembled WGS sequence"/>
</dbReference>
<reference evidence="1 2" key="1">
    <citation type="submission" date="2016-10" db="EMBL/GenBank/DDBJ databases">
        <authorList>
            <person name="de Groot N.N."/>
        </authorList>
    </citation>
    <scope>NUCLEOTIDE SEQUENCE [LARGE SCALE GENOMIC DNA]</scope>
    <source>
        <strain evidence="1 2">LMG 23650</strain>
    </source>
</reference>
<evidence type="ECO:0000313" key="2">
    <source>
        <dbReference type="Proteomes" id="UP000199548"/>
    </source>
</evidence>
<name>A0A1I3UCJ3_9BURK</name>
<keyword evidence="2" id="KW-1185">Reference proteome</keyword>
<protein>
    <submittedName>
        <fullName evidence="1">Uncharacterized protein</fullName>
    </submittedName>
</protein>